<comment type="function">
    <text evidence="10">Probably part of an ABC transporter complex. Responsible for energy coupling to the transport system.</text>
</comment>
<dbReference type="InterPro" id="IPR027417">
    <property type="entry name" value="P-loop_NTPase"/>
</dbReference>
<evidence type="ECO:0000256" key="8">
    <source>
        <dbReference type="ARBA" id="ARBA00022967"/>
    </source>
</evidence>
<keyword evidence="8" id="KW-1278">Translocase</keyword>
<evidence type="ECO:0000256" key="6">
    <source>
        <dbReference type="ARBA" id="ARBA00022741"/>
    </source>
</evidence>
<evidence type="ECO:0000256" key="4">
    <source>
        <dbReference type="ARBA" id="ARBA00022475"/>
    </source>
</evidence>
<evidence type="ECO:0000259" key="11">
    <source>
        <dbReference type="PROSITE" id="PS50893"/>
    </source>
</evidence>
<dbReference type="FunFam" id="3.40.50.300:FF:001422">
    <property type="entry name" value="Cobalt ABC transporter ATP-binding protein"/>
    <property type="match status" value="1"/>
</dbReference>
<dbReference type="InterPro" id="IPR003439">
    <property type="entry name" value="ABC_transporter-like_ATP-bd"/>
</dbReference>
<comment type="similarity">
    <text evidence="2">Belongs to the ABC transporter superfamily.</text>
</comment>
<evidence type="ECO:0000313" key="12">
    <source>
        <dbReference type="EMBL" id="PAV29769.1"/>
    </source>
</evidence>
<comment type="caution">
    <text evidence="12">The sequence shown here is derived from an EMBL/GenBank/DDBJ whole genome shotgun (WGS) entry which is preliminary data.</text>
</comment>
<evidence type="ECO:0000256" key="5">
    <source>
        <dbReference type="ARBA" id="ARBA00022737"/>
    </source>
</evidence>
<dbReference type="SUPFAM" id="SSF52540">
    <property type="entry name" value="P-loop containing nucleoside triphosphate hydrolases"/>
    <property type="match status" value="2"/>
</dbReference>
<evidence type="ECO:0000256" key="7">
    <source>
        <dbReference type="ARBA" id="ARBA00022840"/>
    </source>
</evidence>
<evidence type="ECO:0000256" key="10">
    <source>
        <dbReference type="ARBA" id="ARBA00025157"/>
    </source>
</evidence>
<proteinExistence type="inferred from homology"/>
<sequence length="576" mass="63945">MKKPIIEFSNFTFKYRSQTEPTLVDINLKIYEGEKVLIVGPSGSGKSTLAHCINGLVPFSYKGDIHGSLLIKDKESKDMDIFSISKLVGTVLQDPDGQFIGLSVGEDIAFALENDEVSQEHMTRQVVDVSKLVGMEENIESSIHQLSGGQKQRVSLGGVMVDQVDILLFDEPLANLDPATGKLAISLIDRVQKETDTTVIIIEHRLEDVLHSDVDRIIVVDDGRIVSDSTPDELLSSTVLESSDIREPLYIKALKYAGCAITAEMNPSHLNTLKLDDCKNKLIQWFEATTQNEINEKASPILVLEDVTFGYEQSKNNIHNISFSVNKGEMVSIVGKNGAGKSTLSKLICGFEKVKSGRILFNGEDITKDTIHERSQRIGMVMQNPNQMISKHMIVDEVALGLVMRGVPENEIKERVEKTLKVCGLYPFRNWPISALSFGQKKRVTIASILVLNPEVLILDEPTAGQDFRHYTEIMEFLVELNHNGVTIIMITHDMHLMLEYTPHAIAITDGRIIADSSAVDVITNDTVIEKANLKKTSLFDLAVKAGIGNPKEFVTRFISFDKEVRKNGSGNAFIY</sequence>
<evidence type="ECO:0000256" key="3">
    <source>
        <dbReference type="ARBA" id="ARBA00022448"/>
    </source>
</evidence>
<dbReference type="InterPro" id="IPR015856">
    <property type="entry name" value="ABC_transpr_CbiO/EcfA_su"/>
</dbReference>
<feature type="domain" description="ABC transporter" evidence="11">
    <location>
        <begin position="6"/>
        <end position="247"/>
    </location>
</feature>
<evidence type="ECO:0000256" key="2">
    <source>
        <dbReference type="ARBA" id="ARBA00005417"/>
    </source>
</evidence>
<dbReference type="PROSITE" id="PS00211">
    <property type="entry name" value="ABC_TRANSPORTER_1"/>
    <property type="match status" value="2"/>
</dbReference>
<dbReference type="Gene3D" id="3.40.50.300">
    <property type="entry name" value="P-loop containing nucleotide triphosphate hydrolases"/>
    <property type="match status" value="2"/>
</dbReference>
<dbReference type="FunFam" id="3.40.50.300:FF:000224">
    <property type="entry name" value="Energy-coupling factor transporter ATP-binding protein EcfA"/>
    <property type="match status" value="1"/>
</dbReference>
<keyword evidence="13" id="KW-1185">Reference proteome</keyword>
<accession>A0A2A2IDG6</accession>
<dbReference type="NCBIfam" id="NF010167">
    <property type="entry name" value="PRK13648.1"/>
    <property type="match status" value="2"/>
</dbReference>
<dbReference type="Pfam" id="PF00005">
    <property type="entry name" value="ABC_tran"/>
    <property type="match status" value="2"/>
</dbReference>
<dbReference type="OrthoDB" id="501320at2"/>
<dbReference type="InterPro" id="IPR017871">
    <property type="entry name" value="ABC_transporter-like_CS"/>
</dbReference>
<organism evidence="12 13">
    <name type="scientific">Virgibacillus profundi</name>
    <dbReference type="NCBI Taxonomy" id="2024555"/>
    <lineage>
        <taxon>Bacteria</taxon>
        <taxon>Bacillati</taxon>
        <taxon>Bacillota</taxon>
        <taxon>Bacilli</taxon>
        <taxon>Bacillales</taxon>
        <taxon>Bacillaceae</taxon>
        <taxon>Virgibacillus</taxon>
    </lineage>
</organism>
<dbReference type="GO" id="GO:0043190">
    <property type="term" value="C:ATP-binding cassette (ABC) transporter complex"/>
    <property type="evidence" value="ECO:0007669"/>
    <property type="project" value="TreeGrafter"/>
</dbReference>
<name>A0A2A2IDG6_9BACI</name>
<keyword evidence="6" id="KW-0547">Nucleotide-binding</keyword>
<dbReference type="SMART" id="SM00382">
    <property type="entry name" value="AAA"/>
    <property type="match status" value="2"/>
</dbReference>
<evidence type="ECO:0000256" key="9">
    <source>
        <dbReference type="ARBA" id="ARBA00023136"/>
    </source>
</evidence>
<gene>
    <name evidence="12" type="ORF">CIL05_10415</name>
</gene>
<protein>
    <submittedName>
        <fullName evidence="12">Heme ABC transporter ATP-binding protein</fullName>
    </submittedName>
</protein>
<dbReference type="InterPro" id="IPR022216">
    <property type="entry name" value="ABC_Co_transporter"/>
</dbReference>
<dbReference type="PANTHER" id="PTHR43553">
    <property type="entry name" value="HEAVY METAL TRANSPORTER"/>
    <property type="match status" value="1"/>
</dbReference>
<dbReference type="GO" id="GO:0005524">
    <property type="term" value="F:ATP binding"/>
    <property type="evidence" value="ECO:0007669"/>
    <property type="project" value="UniProtKB-KW"/>
</dbReference>
<dbReference type="RefSeq" id="WP_095655470.1">
    <property type="nucleotide sequence ID" value="NZ_NPOA01000006.1"/>
</dbReference>
<dbReference type="Proteomes" id="UP000218887">
    <property type="component" value="Unassembled WGS sequence"/>
</dbReference>
<dbReference type="Pfam" id="PF12558">
    <property type="entry name" value="DUF3744"/>
    <property type="match status" value="1"/>
</dbReference>
<reference evidence="12 13" key="1">
    <citation type="submission" date="2017-08" db="EMBL/GenBank/DDBJ databases">
        <title>Virgibacillus indicus sp. nov. and Virgibacillus profoundi sp. nov, two moderately halophilic bacteria isolated from marine sediment by using the Microfluidic Streak Plate.</title>
        <authorList>
            <person name="Xu B."/>
            <person name="Hu B."/>
            <person name="Wang J."/>
            <person name="Zhu Y."/>
            <person name="Huang L."/>
            <person name="Du W."/>
            <person name="Huang Y."/>
        </authorList>
    </citation>
    <scope>NUCLEOTIDE SEQUENCE [LARGE SCALE GENOMIC DNA]</scope>
    <source>
        <strain evidence="12 13">IO3-P3-H5</strain>
    </source>
</reference>
<keyword evidence="4" id="KW-1003">Cell membrane</keyword>
<keyword evidence="3" id="KW-0813">Transport</keyword>
<dbReference type="EMBL" id="NPOA01000006">
    <property type="protein sequence ID" value="PAV29769.1"/>
    <property type="molecule type" value="Genomic_DNA"/>
</dbReference>
<keyword evidence="9" id="KW-0472">Membrane</keyword>
<dbReference type="CDD" id="cd03225">
    <property type="entry name" value="ABC_cobalt_CbiO_domain1"/>
    <property type="match status" value="2"/>
</dbReference>
<keyword evidence="7 12" id="KW-0067">ATP-binding</keyword>
<dbReference type="GO" id="GO:0042626">
    <property type="term" value="F:ATPase-coupled transmembrane transporter activity"/>
    <property type="evidence" value="ECO:0007669"/>
    <property type="project" value="TreeGrafter"/>
</dbReference>
<evidence type="ECO:0000256" key="1">
    <source>
        <dbReference type="ARBA" id="ARBA00004202"/>
    </source>
</evidence>
<dbReference type="GO" id="GO:0016887">
    <property type="term" value="F:ATP hydrolysis activity"/>
    <property type="evidence" value="ECO:0007669"/>
    <property type="project" value="InterPro"/>
</dbReference>
<dbReference type="PROSITE" id="PS50893">
    <property type="entry name" value="ABC_TRANSPORTER_2"/>
    <property type="match status" value="2"/>
</dbReference>
<dbReference type="PANTHER" id="PTHR43553:SF26">
    <property type="entry name" value="ABC TRANSPORTER ATP-BINDING PROTEIN BC_2655-RELATED"/>
    <property type="match status" value="1"/>
</dbReference>
<dbReference type="InterPro" id="IPR050095">
    <property type="entry name" value="ECF_ABC_transporter_ATP-bd"/>
</dbReference>
<evidence type="ECO:0000313" key="13">
    <source>
        <dbReference type="Proteomes" id="UP000218887"/>
    </source>
</evidence>
<dbReference type="GO" id="GO:0015087">
    <property type="term" value="F:cobalt ion transmembrane transporter activity"/>
    <property type="evidence" value="ECO:0007669"/>
    <property type="project" value="UniProtKB-ARBA"/>
</dbReference>
<comment type="subcellular location">
    <subcellularLocation>
        <location evidence="1">Cell membrane</location>
        <topology evidence="1">Peripheral membrane protein</topology>
    </subcellularLocation>
</comment>
<feature type="domain" description="ABC transporter" evidence="11">
    <location>
        <begin position="302"/>
        <end position="535"/>
    </location>
</feature>
<dbReference type="InterPro" id="IPR003593">
    <property type="entry name" value="AAA+_ATPase"/>
</dbReference>
<dbReference type="AlphaFoldDB" id="A0A2A2IDG6"/>
<keyword evidence="5" id="KW-0677">Repeat</keyword>